<protein>
    <submittedName>
        <fullName evidence="3">MFS transporter</fullName>
    </submittedName>
</protein>
<dbReference type="SUPFAM" id="SSF103473">
    <property type="entry name" value="MFS general substrate transporter"/>
    <property type="match status" value="1"/>
</dbReference>
<keyword evidence="4" id="KW-1185">Reference proteome</keyword>
<reference evidence="3 4" key="1">
    <citation type="submission" date="2017-11" db="EMBL/GenBank/DDBJ databases">
        <title>Isolation and Characterization of Family Methanocellaceae Species from Potential Methane Hydrate Area Offshore Southwestern Taiwan.</title>
        <authorList>
            <person name="Zhang W.-L."/>
            <person name="Chen W.-C."/>
            <person name="Lai M.-C."/>
            <person name="Chen S.-C."/>
        </authorList>
    </citation>
    <scope>NUCLEOTIDE SEQUENCE [LARGE SCALE GENOMIC DNA]</scope>
    <source>
        <strain evidence="3 4">CWC-04</strain>
    </source>
</reference>
<dbReference type="AlphaFoldDB" id="A0AAP2W7D1"/>
<sequence>MEAERFKRLSILLYTFVKRGLQIIIRDYLRVISRFNLNVKLLLFRTFLVSLYTGIYGIIFNLYILELGYPVTFLGLVLALHTFALSTASIPAGILCDRMDRKTLMVVSGLLLVIATLPMYLTTSPYVMIFSPIATGIFISVAAVCVTPMLAENSSKENIVHVYSINATLGWVASIAGCAVGGFVPGLWRQLSITGNIYQMTLIASVLLLAIGWLLMLVLRNNNAERITSDEPFSLKNIRISRDVSRFVITCITFGIGSGMIVPYFNIYFLNVLKVGVFEIGLASAFAGGFMMFGLIINPYLASRIGKVRSAVVTKVISVPFLILMAITTNFVVASCSYIFYMFFINMAGPATTSFQMEQIHPREHGLALGLMSTGTYLAISASTYISGILIENGNYLLTFLGTCGGYILTAILLFHYFRDREKEHVGSLGFNTLKSRYNIF</sequence>
<dbReference type="InterPro" id="IPR011701">
    <property type="entry name" value="MFS"/>
</dbReference>
<dbReference type="GO" id="GO:0022857">
    <property type="term" value="F:transmembrane transporter activity"/>
    <property type="evidence" value="ECO:0007669"/>
    <property type="project" value="InterPro"/>
</dbReference>
<feature type="domain" description="Major facilitator superfamily (MFS) profile" evidence="2">
    <location>
        <begin position="38"/>
        <end position="422"/>
    </location>
</feature>
<feature type="transmembrane region" description="Helical" evidence="1">
    <location>
        <begin position="397"/>
        <end position="418"/>
    </location>
</feature>
<dbReference type="Gene3D" id="1.20.1250.20">
    <property type="entry name" value="MFS general substrate transporter like domains"/>
    <property type="match status" value="2"/>
</dbReference>
<dbReference type="PANTHER" id="PTHR23520:SF5">
    <property type="entry name" value="TRANSPORTER, PUTATIVE (AFU_ORTHOLOGUE AFUA_3G04000)-RELATED"/>
    <property type="match status" value="1"/>
</dbReference>
<dbReference type="Pfam" id="PF07690">
    <property type="entry name" value="MFS_1"/>
    <property type="match status" value="1"/>
</dbReference>
<accession>A0AAP2W7D1</accession>
<name>A0AAP2W7D1_9EURY</name>
<dbReference type="PROSITE" id="PS50850">
    <property type="entry name" value="MFS"/>
    <property type="match status" value="1"/>
</dbReference>
<dbReference type="InterPro" id="IPR020846">
    <property type="entry name" value="MFS_dom"/>
</dbReference>
<feature type="transmembrane region" description="Helical" evidence="1">
    <location>
        <begin position="71"/>
        <end position="96"/>
    </location>
</feature>
<feature type="transmembrane region" description="Helical" evidence="1">
    <location>
        <begin position="367"/>
        <end position="391"/>
    </location>
</feature>
<feature type="transmembrane region" description="Helical" evidence="1">
    <location>
        <begin position="42"/>
        <end position="65"/>
    </location>
</feature>
<dbReference type="InterPro" id="IPR036259">
    <property type="entry name" value="MFS_trans_sf"/>
</dbReference>
<feature type="transmembrane region" description="Helical" evidence="1">
    <location>
        <begin position="197"/>
        <end position="219"/>
    </location>
</feature>
<feature type="transmembrane region" description="Helical" evidence="1">
    <location>
        <begin position="163"/>
        <end position="185"/>
    </location>
</feature>
<organism evidence="3 4">
    <name type="scientific">Methanooceanicella nereidis</name>
    <dbReference type="NCBI Taxonomy" id="2052831"/>
    <lineage>
        <taxon>Archaea</taxon>
        <taxon>Methanobacteriati</taxon>
        <taxon>Methanobacteriota</taxon>
        <taxon>Stenosarchaea group</taxon>
        <taxon>Methanomicrobia</taxon>
        <taxon>Methanocellales</taxon>
        <taxon>Methanocellaceae</taxon>
        <taxon>Methanooceanicella</taxon>
    </lineage>
</organism>
<comment type="caution">
    <text evidence="3">The sequence shown here is derived from an EMBL/GenBank/DDBJ whole genome shotgun (WGS) entry which is preliminary data.</text>
</comment>
<feature type="transmembrane region" description="Helical" evidence="1">
    <location>
        <begin position="244"/>
        <end position="265"/>
    </location>
</feature>
<dbReference type="EMBL" id="PGCK01000006">
    <property type="protein sequence ID" value="MCD1295079.1"/>
    <property type="molecule type" value="Genomic_DNA"/>
</dbReference>
<evidence type="ECO:0000259" key="2">
    <source>
        <dbReference type="PROSITE" id="PS50850"/>
    </source>
</evidence>
<proteinExistence type="predicted"/>
<keyword evidence="1" id="KW-0472">Membrane</keyword>
<dbReference type="Proteomes" id="UP001320159">
    <property type="component" value="Unassembled WGS sequence"/>
</dbReference>
<evidence type="ECO:0000313" key="4">
    <source>
        <dbReference type="Proteomes" id="UP001320159"/>
    </source>
</evidence>
<gene>
    <name evidence="3" type="ORF">CUJ83_08720</name>
</gene>
<keyword evidence="1" id="KW-1133">Transmembrane helix</keyword>
<feature type="transmembrane region" description="Helical" evidence="1">
    <location>
        <begin position="277"/>
        <end position="300"/>
    </location>
</feature>
<keyword evidence="1" id="KW-0812">Transmembrane</keyword>
<feature type="transmembrane region" description="Helical" evidence="1">
    <location>
        <begin position="103"/>
        <end position="121"/>
    </location>
</feature>
<evidence type="ECO:0000256" key="1">
    <source>
        <dbReference type="SAM" id="Phobius"/>
    </source>
</evidence>
<evidence type="ECO:0000313" key="3">
    <source>
        <dbReference type="EMBL" id="MCD1295079.1"/>
    </source>
</evidence>
<dbReference type="PANTHER" id="PTHR23520">
    <property type="entry name" value="TRANSPORTER, PUTATIVE (AFU_ORTHOLOGUE AFUA_3G04000)-RELATED"/>
    <property type="match status" value="1"/>
</dbReference>
<feature type="transmembrane region" description="Helical" evidence="1">
    <location>
        <begin position="127"/>
        <end position="151"/>
    </location>
</feature>